<accession>A0ABS9TUP7</accession>
<dbReference type="RefSeq" id="WP_241043095.1">
    <property type="nucleotide sequence ID" value="NZ_BAAAJF010000020.1"/>
</dbReference>
<dbReference type="Pfam" id="PF05437">
    <property type="entry name" value="AzlD"/>
    <property type="match status" value="1"/>
</dbReference>
<keyword evidence="1" id="KW-0472">Membrane</keyword>
<reference evidence="2 3" key="1">
    <citation type="submission" date="2022-03" db="EMBL/GenBank/DDBJ databases">
        <title>Pseudonocardia alaer sp. nov., a novel actinomycete isolated from reed forest soil.</title>
        <authorList>
            <person name="Wang L."/>
        </authorList>
    </citation>
    <scope>NUCLEOTIDE SEQUENCE [LARGE SCALE GENOMIC DNA]</scope>
    <source>
        <strain evidence="2 3">Y-16303</strain>
    </source>
</reference>
<dbReference type="InterPro" id="IPR008407">
    <property type="entry name" value="Brnchd-chn_aa_trnsp_AzlD"/>
</dbReference>
<evidence type="ECO:0000313" key="2">
    <source>
        <dbReference type="EMBL" id="MCH6172289.1"/>
    </source>
</evidence>
<name>A0ABS9TUP7_9PSEU</name>
<comment type="caution">
    <text evidence="2">The sequence shown here is derived from an EMBL/GenBank/DDBJ whole genome shotgun (WGS) entry which is preliminary data.</text>
</comment>
<evidence type="ECO:0000313" key="3">
    <source>
        <dbReference type="Proteomes" id="UP001299970"/>
    </source>
</evidence>
<keyword evidence="3" id="KW-1185">Reference proteome</keyword>
<protein>
    <submittedName>
        <fullName evidence="2">AzlD domain-containing protein</fullName>
    </submittedName>
</protein>
<feature type="transmembrane region" description="Helical" evidence="1">
    <location>
        <begin position="62"/>
        <end position="79"/>
    </location>
</feature>
<gene>
    <name evidence="2" type="ORF">MMF94_42000</name>
</gene>
<keyword evidence="1" id="KW-0812">Transmembrane</keyword>
<sequence>MRDLLILVAIGLGTYVLRAAFLVRARPTPPAALARLLPHVGPAVLAAITVPALLAPRGVMSVGDTLPALLAAATAWLLWRRTRSLPVALLGALGLSFLTAWVLP</sequence>
<feature type="transmembrane region" description="Helical" evidence="1">
    <location>
        <begin position="85"/>
        <end position="103"/>
    </location>
</feature>
<dbReference type="Proteomes" id="UP001299970">
    <property type="component" value="Unassembled WGS sequence"/>
</dbReference>
<keyword evidence="1" id="KW-1133">Transmembrane helix</keyword>
<organism evidence="2 3">
    <name type="scientific">Pseudonocardia alaniniphila</name>
    <dbReference type="NCBI Taxonomy" id="75291"/>
    <lineage>
        <taxon>Bacteria</taxon>
        <taxon>Bacillati</taxon>
        <taxon>Actinomycetota</taxon>
        <taxon>Actinomycetes</taxon>
        <taxon>Pseudonocardiales</taxon>
        <taxon>Pseudonocardiaceae</taxon>
        <taxon>Pseudonocardia</taxon>
    </lineage>
</organism>
<feature type="transmembrane region" description="Helical" evidence="1">
    <location>
        <begin position="35"/>
        <end position="55"/>
    </location>
</feature>
<proteinExistence type="predicted"/>
<evidence type="ECO:0000256" key="1">
    <source>
        <dbReference type="SAM" id="Phobius"/>
    </source>
</evidence>
<dbReference type="EMBL" id="JAKXMK010000063">
    <property type="protein sequence ID" value="MCH6172289.1"/>
    <property type="molecule type" value="Genomic_DNA"/>
</dbReference>